<keyword evidence="2" id="KW-0812">Transmembrane</keyword>
<reference evidence="4" key="1">
    <citation type="journal article" date="2019" name="Int. J. Syst. Evol. Microbiol.">
        <title>The Global Catalogue of Microorganisms (GCM) 10K type strain sequencing project: providing services to taxonomists for standard genome sequencing and annotation.</title>
        <authorList>
            <consortium name="The Broad Institute Genomics Platform"/>
            <consortium name="The Broad Institute Genome Sequencing Center for Infectious Disease"/>
            <person name="Wu L."/>
            <person name="Ma J."/>
        </authorList>
    </citation>
    <scope>NUCLEOTIDE SEQUENCE [LARGE SCALE GENOMIC DNA]</scope>
    <source>
        <strain evidence="4">NCAIM B.02333</strain>
    </source>
</reference>
<comment type="caution">
    <text evidence="3">The sequence shown here is derived from an EMBL/GenBank/DDBJ whole genome shotgun (WGS) entry which is preliminary data.</text>
</comment>
<dbReference type="EMBL" id="JBHRWW010000004">
    <property type="protein sequence ID" value="MFC3688397.1"/>
    <property type="molecule type" value="Genomic_DNA"/>
</dbReference>
<accession>A0ABV7WG66</accession>
<feature type="compositionally biased region" description="Acidic residues" evidence="1">
    <location>
        <begin position="68"/>
        <end position="77"/>
    </location>
</feature>
<feature type="region of interest" description="Disordered" evidence="1">
    <location>
        <begin position="54"/>
        <end position="104"/>
    </location>
</feature>
<evidence type="ECO:0008006" key="5">
    <source>
        <dbReference type="Google" id="ProtNLM"/>
    </source>
</evidence>
<protein>
    <recommendedName>
        <fullName evidence="5">Zinc ribbon domain-containing protein</fullName>
    </recommendedName>
</protein>
<dbReference type="RefSeq" id="WP_376984119.1">
    <property type="nucleotide sequence ID" value="NZ_JBHRWW010000004.1"/>
</dbReference>
<evidence type="ECO:0000256" key="1">
    <source>
        <dbReference type="SAM" id="MobiDB-lite"/>
    </source>
</evidence>
<name>A0ABV7WG66_9MICO</name>
<keyword evidence="4" id="KW-1185">Reference proteome</keyword>
<evidence type="ECO:0000256" key="2">
    <source>
        <dbReference type="SAM" id="Phobius"/>
    </source>
</evidence>
<gene>
    <name evidence="3" type="ORF">ACFOLH_08585</name>
</gene>
<keyword evidence="2" id="KW-1133">Transmembrane helix</keyword>
<feature type="compositionally biased region" description="Pro residues" evidence="1">
    <location>
        <begin position="85"/>
        <end position="102"/>
    </location>
</feature>
<dbReference type="Proteomes" id="UP001595685">
    <property type="component" value="Unassembled WGS sequence"/>
</dbReference>
<feature type="transmembrane region" description="Helical" evidence="2">
    <location>
        <begin position="138"/>
        <end position="160"/>
    </location>
</feature>
<feature type="compositionally biased region" description="Low complexity" evidence="1">
    <location>
        <begin position="1"/>
        <end position="14"/>
    </location>
</feature>
<evidence type="ECO:0000313" key="4">
    <source>
        <dbReference type="Proteomes" id="UP001595685"/>
    </source>
</evidence>
<proteinExistence type="predicted"/>
<organism evidence="3 4">
    <name type="scientific">Aquipuribacter hungaricus</name>
    <dbReference type="NCBI Taxonomy" id="545624"/>
    <lineage>
        <taxon>Bacteria</taxon>
        <taxon>Bacillati</taxon>
        <taxon>Actinomycetota</taxon>
        <taxon>Actinomycetes</taxon>
        <taxon>Micrococcales</taxon>
        <taxon>Intrasporangiaceae</taxon>
        <taxon>Aquipuribacter</taxon>
    </lineage>
</organism>
<feature type="region of interest" description="Disordered" evidence="1">
    <location>
        <begin position="1"/>
        <end position="32"/>
    </location>
</feature>
<keyword evidence="2" id="KW-0472">Membrane</keyword>
<sequence length="161" mass="15458">MSGTDGTDSGDGASSTGGTGGVPGAVDGRCPRCGARVAAGQEWCSLCLEPLVGPAARDQAPPPASEGDVLDGTDDLVEPTGPTGPVEPSPPATPPVAGPGPSPYAADAMLAELAAASAADRPLSRGPLAGRSRAVRGLLGCGAAAVLVAVLLLVTTLVGLL</sequence>
<evidence type="ECO:0000313" key="3">
    <source>
        <dbReference type="EMBL" id="MFC3688397.1"/>
    </source>
</evidence>